<comment type="caution">
    <text evidence="1">The sequence shown here is derived from an EMBL/GenBank/DDBJ whole genome shotgun (WGS) entry which is preliminary data.</text>
</comment>
<keyword evidence="2" id="KW-1185">Reference proteome</keyword>
<reference evidence="1 2" key="1">
    <citation type="journal article" date="2013" name="Curr. Biol.">
        <title>The Genome of the Foraminiferan Reticulomyxa filosa.</title>
        <authorList>
            <person name="Glockner G."/>
            <person name="Hulsmann N."/>
            <person name="Schleicher M."/>
            <person name="Noegel A.A."/>
            <person name="Eichinger L."/>
            <person name="Gallinger C."/>
            <person name="Pawlowski J."/>
            <person name="Sierra R."/>
            <person name="Euteneuer U."/>
            <person name="Pillet L."/>
            <person name="Moustafa A."/>
            <person name="Platzer M."/>
            <person name="Groth M."/>
            <person name="Szafranski K."/>
            <person name="Schliwa M."/>
        </authorList>
    </citation>
    <scope>NUCLEOTIDE SEQUENCE [LARGE SCALE GENOMIC DNA]</scope>
</reference>
<gene>
    <name evidence="1" type="ORF">RFI_05755</name>
</gene>
<organism evidence="1 2">
    <name type="scientific">Reticulomyxa filosa</name>
    <dbReference type="NCBI Taxonomy" id="46433"/>
    <lineage>
        <taxon>Eukaryota</taxon>
        <taxon>Sar</taxon>
        <taxon>Rhizaria</taxon>
        <taxon>Retaria</taxon>
        <taxon>Foraminifera</taxon>
        <taxon>Monothalamids</taxon>
        <taxon>Reticulomyxidae</taxon>
        <taxon>Reticulomyxa</taxon>
    </lineage>
</organism>
<dbReference type="EMBL" id="ASPP01004980">
    <property type="protein sequence ID" value="ETO31365.1"/>
    <property type="molecule type" value="Genomic_DNA"/>
</dbReference>
<proteinExistence type="predicted"/>
<dbReference type="AlphaFoldDB" id="X6NYJ1"/>
<evidence type="ECO:0000313" key="2">
    <source>
        <dbReference type="Proteomes" id="UP000023152"/>
    </source>
</evidence>
<protein>
    <submittedName>
        <fullName evidence="1">Uncharacterized protein</fullName>
    </submittedName>
</protein>
<evidence type="ECO:0000313" key="1">
    <source>
        <dbReference type="EMBL" id="ETO31365.1"/>
    </source>
</evidence>
<sequence>MLKIGWLQIGSQTIAYWNDLLFSPTKPCNVQLCAVPESNTIHDLTSNNSIFSVTTPSHFAHFRQTIAEKPGVCYKDFEQLLKYPRNVDIVPLMADFENPEDEQFRYSNNNNWHNPKKIDIMLFFQKVVEIMEIDNTKVEEYKKWFDIDEADWILDLFSQQNREI</sequence>
<name>X6NYJ1_RETFI</name>
<accession>X6NYJ1</accession>
<dbReference type="Proteomes" id="UP000023152">
    <property type="component" value="Unassembled WGS sequence"/>
</dbReference>